<sequence>MALSAAVCAFFFEPVQDADGPPPASASPTPPASPSAPKKRGRKKQNSLGGANRHRCKVCHNVYTQAASTGYTNLLTHLRLKHPEWEEMFKGQRLEEVAVASASGETAESPFRSSAATSSASTQKQNVGRKRGPVYEHFEDVPSSPGNKQKKMRCNYCHQDTPQLSGRLKLHLSTKCVEAPDDVKTKYAGAVGLMSNRLENVKSENVKNEIANNLGTKATAENPPAKATASAKKSPVKSSPLVAFPKQKREAVDFRVYEEKLTTALIATNAPWNLLDNANFTEAMQTLHPASANSPLTASRARTEVLDQLVQKYDQECKDVLATTNALTLMVNTTDVGPDGAKKTTYVAVDEWRRAFILAERDLSTSPNAEEVLSVVSTLPSNANAKLFLCCPTSGAYGRSRRELKQDPSAANKSVTLTGACMTQQTALLLHELVLCSMSLEEALENAVLTADALRESSSLRQRVLHAVYSDTSKTGDANAFVQVSLASLRSVAMAVKQATRLEPFLRLAISEESQNSSSPILHQLADVSGSDMSWSTLRHTAQIIGPLNFIAALSELKTSTSGQFLALWVWLFGTATRSPLLDGNSEALVTSFMQRLECYVEEHFVACLVLDPRVHGAGLSVSGLRRARAVTIRVGTALVPGFNENNFIRSYNDFMKRQGDFGEPGVWSAANTSSPMEFWGDYEGDQVHNQLAVVAKIVCSFVPHTSSFEELWSAHAQRIKTSTTEESKQHEKCTKIRHGAALKSQATAKDVVSKFQTLLDVESEPSVEEMLQSNAVQDPDVPDTSSANLSIRSVLESVQDGMEQDVAESDAPSTPLDASWFDISSAGLDKIRSSMERYLSAAIQQ</sequence>
<dbReference type="Proteomes" id="UP001632037">
    <property type="component" value="Unassembled WGS sequence"/>
</dbReference>
<evidence type="ECO:0000256" key="5">
    <source>
        <dbReference type="SAM" id="MobiDB-lite"/>
    </source>
</evidence>
<dbReference type="AlphaFoldDB" id="A0ABD3EWQ0"/>
<feature type="region of interest" description="Disordered" evidence="5">
    <location>
        <begin position="18"/>
        <end position="52"/>
    </location>
</feature>
<feature type="domain" description="BED-type" evidence="6">
    <location>
        <begin position="129"/>
        <end position="183"/>
    </location>
</feature>
<evidence type="ECO:0000259" key="6">
    <source>
        <dbReference type="PROSITE" id="PS50808"/>
    </source>
</evidence>
<name>A0ABD3EWQ0_9STRA</name>
<evidence type="ECO:0000256" key="3">
    <source>
        <dbReference type="ARBA" id="ARBA00022833"/>
    </source>
</evidence>
<dbReference type="GO" id="GO:0008270">
    <property type="term" value="F:zinc ion binding"/>
    <property type="evidence" value="ECO:0007669"/>
    <property type="project" value="UniProtKB-KW"/>
</dbReference>
<evidence type="ECO:0000256" key="4">
    <source>
        <dbReference type="PROSITE-ProRule" id="PRU00027"/>
    </source>
</evidence>
<evidence type="ECO:0000256" key="1">
    <source>
        <dbReference type="ARBA" id="ARBA00022723"/>
    </source>
</evidence>
<comment type="caution">
    <text evidence="7">The sequence shown here is derived from an EMBL/GenBank/DDBJ whole genome shotgun (WGS) entry which is preliminary data.</text>
</comment>
<keyword evidence="2 4" id="KW-0863">Zinc-finger</keyword>
<dbReference type="PROSITE" id="PS50808">
    <property type="entry name" value="ZF_BED"/>
    <property type="match status" value="1"/>
</dbReference>
<keyword evidence="8" id="KW-1185">Reference proteome</keyword>
<evidence type="ECO:0000313" key="7">
    <source>
        <dbReference type="EMBL" id="KAL3658574.1"/>
    </source>
</evidence>
<organism evidence="7 8">
    <name type="scientific">Phytophthora oleae</name>
    <dbReference type="NCBI Taxonomy" id="2107226"/>
    <lineage>
        <taxon>Eukaryota</taxon>
        <taxon>Sar</taxon>
        <taxon>Stramenopiles</taxon>
        <taxon>Oomycota</taxon>
        <taxon>Peronosporomycetes</taxon>
        <taxon>Peronosporales</taxon>
        <taxon>Peronosporaceae</taxon>
        <taxon>Phytophthora</taxon>
    </lineage>
</organism>
<keyword evidence="3" id="KW-0862">Zinc</keyword>
<proteinExistence type="predicted"/>
<dbReference type="InterPro" id="IPR003656">
    <property type="entry name" value="Znf_BED"/>
</dbReference>
<protein>
    <recommendedName>
        <fullName evidence="6">BED-type domain-containing protein</fullName>
    </recommendedName>
</protein>
<evidence type="ECO:0000256" key="2">
    <source>
        <dbReference type="ARBA" id="ARBA00022771"/>
    </source>
</evidence>
<feature type="compositionally biased region" description="Low complexity" evidence="5">
    <location>
        <begin position="113"/>
        <end position="122"/>
    </location>
</feature>
<feature type="region of interest" description="Disordered" evidence="5">
    <location>
        <begin position="215"/>
        <end position="235"/>
    </location>
</feature>
<keyword evidence="1" id="KW-0479">Metal-binding</keyword>
<dbReference type="EMBL" id="JBIMZQ010000053">
    <property type="protein sequence ID" value="KAL3658574.1"/>
    <property type="molecule type" value="Genomic_DNA"/>
</dbReference>
<feature type="compositionally biased region" description="Pro residues" evidence="5">
    <location>
        <begin position="20"/>
        <end position="34"/>
    </location>
</feature>
<reference evidence="7 8" key="1">
    <citation type="submission" date="2024-09" db="EMBL/GenBank/DDBJ databases">
        <title>Genome sequencing and assembly of Phytophthora oleae, isolate VK10A, causative agent of rot of olive drupes.</title>
        <authorList>
            <person name="Conti Taguali S."/>
            <person name="Riolo M."/>
            <person name="La Spada F."/>
            <person name="Cacciola S.O."/>
            <person name="Dionisio G."/>
        </authorList>
    </citation>
    <scope>NUCLEOTIDE SEQUENCE [LARGE SCALE GENOMIC DNA]</scope>
    <source>
        <strain evidence="7 8">VK10A</strain>
    </source>
</reference>
<gene>
    <name evidence="7" type="ORF">V7S43_016458</name>
</gene>
<evidence type="ECO:0000313" key="8">
    <source>
        <dbReference type="Proteomes" id="UP001632037"/>
    </source>
</evidence>
<feature type="region of interest" description="Disordered" evidence="5">
    <location>
        <begin position="105"/>
        <end position="152"/>
    </location>
</feature>
<accession>A0ABD3EWQ0</accession>
<feature type="compositionally biased region" description="Low complexity" evidence="5">
    <location>
        <begin position="223"/>
        <end position="235"/>
    </location>
</feature>